<dbReference type="InterPro" id="IPR020846">
    <property type="entry name" value="MFS_dom"/>
</dbReference>
<feature type="transmembrane region" description="Helical" evidence="6">
    <location>
        <begin position="257"/>
        <end position="277"/>
    </location>
</feature>
<dbReference type="RefSeq" id="WP_026228425.1">
    <property type="nucleotide sequence ID" value="NZ_JACHDD010000001.1"/>
</dbReference>
<dbReference type="InterPro" id="IPR011701">
    <property type="entry name" value="MFS"/>
</dbReference>
<proteinExistence type="predicted"/>
<feature type="transmembrane region" description="Helical" evidence="6">
    <location>
        <begin position="345"/>
        <end position="365"/>
    </location>
</feature>
<feature type="domain" description="Major facilitator superfamily (MFS) profile" evidence="7">
    <location>
        <begin position="22"/>
        <end position="434"/>
    </location>
</feature>
<evidence type="ECO:0000256" key="3">
    <source>
        <dbReference type="ARBA" id="ARBA00022989"/>
    </source>
</evidence>
<evidence type="ECO:0000256" key="4">
    <source>
        <dbReference type="ARBA" id="ARBA00023136"/>
    </source>
</evidence>
<evidence type="ECO:0000256" key="5">
    <source>
        <dbReference type="SAM" id="MobiDB-lite"/>
    </source>
</evidence>
<sequence>MNSVNAGARLDRLSIGPFHRRVLWLVSMGVFFDSFDNTLSSSVLAALLKSGWSTLELNSLFMSVTFAGLTIGAAGAGWLSDRFGRRFAYQFNLLIFGCMAVASAFAPSMHWMIVMRGIMALGMGAEYVMGWGLITEFVPPPQRGRYLGWFGLFAGIGVFVTSVIGWLIIPKFGWRPMFLIGGIGTLWVWWERRKLPESPRWLERIGRGGEAEAIMQRIESEAQLFEPLRPFVIVPQPEPKYIPVAVLFSRPMIRRTALAIMIMVVGLFGSYTLSGWMPTFFVQQGMSVTRSLGFNAAMMGGWIAGPLICAGIADRIGRRWGLVLFGLVCAGFGAAYPFLNSDELIVLGGFLLVSAVASFLILASGCSPELFPTECRFRGAGLAQSIGRAGLIVSPAIVLTLFNNYGIGGVIGALAAGYVAVALIMTLAGVETNQRSLEALDPSAVPEPSSDAILSPIRHK</sequence>
<protein>
    <submittedName>
        <fullName evidence="8">Putative MFS transporter</fullName>
    </submittedName>
</protein>
<feature type="transmembrane region" description="Helical" evidence="6">
    <location>
        <begin position="292"/>
        <end position="313"/>
    </location>
</feature>
<evidence type="ECO:0000256" key="6">
    <source>
        <dbReference type="SAM" id="Phobius"/>
    </source>
</evidence>
<dbReference type="GeneID" id="301100050"/>
<keyword evidence="2 6" id="KW-0812">Transmembrane</keyword>
<dbReference type="GO" id="GO:0005886">
    <property type="term" value="C:plasma membrane"/>
    <property type="evidence" value="ECO:0007669"/>
    <property type="project" value="TreeGrafter"/>
</dbReference>
<dbReference type="SUPFAM" id="SSF103473">
    <property type="entry name" value="MFS general substrate transporter"/>
    <property type="match status" value="1"/>
</dbReference>
<gene>
    <name evidence="8" type="ORF">HDG40_000684</name>
</gene>
<evidence type="ECO:0000313" key="8">
    <source>
        <dbReference type="EMBL" id="MBB5422543.1"/>
    </source>
</evidence>
<organism evidence="8 9">
    <name type="scientific">Paraburkholderia atlantica</name>
    <dbReference type="NCBI Taxonomy" id="2654982"/>
    <lineage>
        <taxon>Bacteria</taxon>
        <taxon>Pseudomonadati</taxon>
        <taxon>Pseudomonadota</taxon>
        <taxon>Betaproteobacteria</taxon>
        <taxon>Burkholderiales</taxon>
        <taxon>Burkholderiaceae</taxon>
        <taxon>Paraburkholderia</taxon>
    </lineage>
</organism>
<evidence type="ECO:0000259" key="7">
    <source>
        <dbReference type="PROSITE" id="PS50850"/>
    </source>
</evidence>
<feature type="transmembrane region" description="Helical" evidence="6">
    <location>
        <begin position="87"/>
        <end position="107"/>
    </location>
</feature>
<feature type="transmembrane region" description="Helical" evidence="6">
    <location>
        <begin position="386"/>
        <end position="405"/>
    </location>
</feature>
<dbReference type="GO" id="GO:0046943">
    <property type="term" value="F:carboxylic acid transmembrane transporter activity"/>
    <property type="evidence" value="ECO:0007669"/>
    <property type="project" value="TreeGrafter"/>
</dbReference>
<reference evidence="8 9" key="1">
    <citation type="submission" date="2020-08" db="EMBL/GenBank/DDBJ databases">
        <title>Genomic Encyclopedia of Type Strains, Phase IV (KMG-V): Genome sequencing to study the core and pangenomes of soil and plant-associated prokaryotes.</title>
        <authorList>
            <person name="Whitman W."/>
        </authorList>
    </citation>
    <scope>NUCLEOTIDE SEQUENCE [LARGE SCALE GENOMIC DNA]</scope>
    <source>
        <strain evidence="8 9">JPY158</strain>
    </source>
</reference>
<keyword evidence="4 6" id="KW-0472">Membrane</keyword>
<dbReference type="PANTHER" id="PTHR23508">
    <property type="entry name" value="CARBOXYLIC ACID TRANSPORTER PROTEIN HOMOLOG"/>
    <property type="match status" value="1"/>
</dbReference>
<feature type="transmembrane region" description="Helical" evidence="6">
    <location>
        <begin position="320"/>
        <end position="339"/>
    </location>
</feature>
<dbReference type="Pfam" id="PF07690">
    <property type="entry name" value="MFS_1"/>
    <property type="match status" value="1"/>
</dbReference>
<keyword evidence="3 6" id="KW-1133">Transmembrane helix</keyword>
<comment type="subcellular location">
    <subcellularLocation>
        <location evidence="1">Membrane</location>
        <topology evidence="1">Multi-pass membrane protein</topology>
    </subcellularLocation>
</comment>
<dbReference type="EMBL" id="JACHDD010000001">
    <property type="protein sequence ID" value="MBB5422543.1"/>
    <property type="molecule type" value="Genomic_DNA"/>
</dbReference>
<feature type="region of interest" description="Disordered" evidence="5">
    <location>
        <begin position="441"/>
        <end position="460"/>
    </location>
</feature>
<feature type="transmembrane region" description="Helical" evidence="6">
    <location>
        <begin position="60"/>
        <end position="80"/>
    </location>
</feature>
<dbReference type="OrthoDB" id="3252866at2"/>
<feature type="transmembrane region" description="Helical" evidence="6">
    <location>
        <begin position="411"/>
        <end position="430"/>
    </location>
</feature>
<dbReference type="Proteomes" id="UP000592780">
    <property type="component" value="Unassembled WGS sequence"/>
</dbReference>
<evidence type="ECO:0000256" key="2">
    <source>
        <dbReference type="ARBA" id="ARBA00022692"/>
    </source>
</evidence>
<name>A0A7W8V4E8_PARAM</name>
<dbReference type="Gene3D" id="1.20.1250.20">
    <property type="entry name" value="MFS general substrate transporter like domains"/>
    <property type="match status" value="1"/>
</dbReference>
<feature type="transmembrane region" description="Helical" evidence="6">
    <location>
        <begin position="113"/>
        <end position="134"/>
    </location>
</feature>
<evidence type="ECO:0000313" key="9">
    <source>
        <dbReference type="Proteomes" id="UP000592780"/>
    </source>
</evidence>
<comment type="caution">
    <text evidence="8">The sequence shown here is derived from an EMBL/GenBank/DDBJ whole genome shotgun (WGS) entry which is preliminary data.</text>
</comment>
<feature type="transmembrane region" description="Helical" evidence="6">
    <location>
        <begin position="146"/>
        <end position="168"/>
    </location>
</feature>
<keyword evidence="9" id="KW-1185">Reference proteome</keyword>
<dbReference type="AlphaFoldDB" id="A0A7W8V4E8"/>
<feature type="transmembrane region" description="Helical" evidence="6">
    <location>
        <begin position="174"/>
        <end position="190"/>
    </location>
</feature>
<dbReference type="InterPro" id="IPR036259">
    <property type="entry name" value="MFS_trans_sf"/>
</dbReference>
<evidence type="ECO:0000256" key="1">
    <source>
        <dbReference type="ARBA" id="ARBA00004141"/>
    </source>
</evidence>
<dbReference type="PANTHER" id="PTHR23508:SF10">
    <property type="entry name" value="CARBOXYLIC ACID TRANSPORTER PROTEIN HOMOLOG"/>
    <property type="match status" value="1"/>
</dbReference>
<accession>A0A7W8V4E8</accession>
<dbReference type="PROSITE" id="PS50850">
    <property type="entry name" value="MFS"/>
    <property type="match status" value="1"/>
</dbReference>